<sequence>MYGKVLFPIKSVIKGGYSADYNQGSKSNEAIQLTEKYLNNNMTTMKRNIH</sequence>
<dbReference type="AlphaFoldDB" id="A0A0E9V0X5"/>
<accession>A0A0E9V0X5</accession>
<reference evidence="1" key="1">
    <citation type="submission" date="2014-11" db="EMBL/GenBank/DDBJ databases">
        <authorList>
            <person name="Amaro Gonzalez C."/>
        </authorList>
    </citation>
    <scope>NUCLEOTIDE SEQUENCE</scope>
</reference>
<dbReference type="EMBL" id="GBXM01036865">
    <property type="protein sequence ID" value="JAH71712.1"/>
    <property type="molecule type" value="Transcribed_RNA"/>
</dbReference>
<name>A0A0E9V0X5_ANGAN</name>
<reference evidence="1" key="2">
    <citation type="journal article" date="2015" name="Fish Shellfish Immunol.">
        <title>Early steps in the European eel (Anguilla anguilla)-Vibrio vulnificus interaction in the gills: Role of the RtxA13 toxin.</title>
        <authorList>
            <person name="Callol A."/>
            <person name="Pajuelo D."/>
            <person name="Ebbesson L."/>
            <person name="Teles M."/>
            <person name="MacKenzie S."/>
            <person name="Amaro C."/>
        </authorList>
    </citation>
    <scope>NUCLEOTIDE SEQUENCE</scope>
</reference>
<protein>
    <submittedName>
        <fullName evidence="1">Uncharacterized protein</fullName>
    </submittedName>
</protein>
<evidence type="ECO:0000313" key="1">
    <source>
        <dbReference type="EMBL" id="JAH71712.1"/>
    </source>
</evidence>
<proteinExistence type="predicted"/>
<organism evidence="1">
    <name type="scientific">Anguilla anguilla</name>
    <name type="common">European freshwater eel</name>
    <name type="synonym">Muraena anguilla</name>
    <dbReference type="NCBI Taxonomy" id="7936"/>
    <lineage>
        <taxon>Eukaryota</taxon>
        <taxon>Metazoa</taxon>
        <taxon>Chordata</taxon>
        <taxon>Craniata</taxon>
        <taxon>Vertebrata</taxon>
        <taxon>Euteleostomi</taxon>
        <taxon>Actinopterygii</taxon>
        <taxon>Neopterygii</taxon>
        <taxon>Teleostei</taxon>
        <taxon>Anguilliformes</taxon>
        <taxon>Anguillidae</taxon>
        <taxon>Anguilla</taxon>
    </lineage>
</organism>